<dbReference type="SMART" id="SM00418">
    <property type="entry name" value="HTH_ARSR"/>
    <property type="match status" value="1"/>
</dbReference>
<keyword evidence="2" id="KW-0805">Transcription regulation</keyword>
<keyword evidence="4" id="KW-0804">Transcription</keyword>
<evidence type="ECO:0000256" key="2">
    <source>
        <dbReference type="ARBA" id="ARBA00023015"/>
    </source>
</evidence>
<dbReference type="NCBIfam" id="NF033788">
    <property type="entry name" value="HTH_metalloreg"/>
    <property type="match status" value="1"/>
</dbReference>
<dbReference type="Gene3D" id="1.10.10.10">
    <property type="entry name" value="Winged helix-like DNA-binding domain superfamily/Winged helix DNA-binding domain"/>
    <property type="match status" value="1"/>
</dbReference>
<dbReference type="InterPro" id="IPR001845">
    <property type="entry name" value="HTH_ArsR_DNA-bd_dom"/>
</dbReference>
<dbReference type="EMBL" id="FOLH01000003">
    <property type="protein sequence ID" value="SFC13808.1"/>
    <property type="molecule type" value="Genomic_DNA"/>
</dbReference>
<dbReference type="GO" id="GO:0003677">
    <property type="term" value="F:DNA binding"/>
    <property type="evidence" value="ECO:0007669"/>
    <property type="project" value="UniProtKB-KW"/>
</dbReference>
<dbReference type="PANTHER" id="PTHR33154">
    <property type="entry name" value="TRANSCRIPTIONAL REGULATOR, ARSR FAMILY"/>
    <property type="match status" value="1"/>
</dbReference>
<dbReference type="Proteomes" id="UP000199058">
    <property type="component" value="Unassembled WGS sequence"/>
</dbReference>
<dbReference type="AlphaFoldDB" id="A0A1I1GVD3"/>
<evidence type="ECO:0000256" key="3">
    <source>
        <dbReference type="ARBA" id="ARBA00023125"/>
    </source>
</evidence>
<reference evidence="6 7" key="1">
    <citation type="submission" date="2016-10" db="EMBL/GenBank/DDBJ databases">
        <authorList>
            <person name="de Groot N.N."/>
        </authorList>
    </citation>
    <scope>NUCLEOTIDE SEQUENCE [LARGE SCALE GENOMIC DNA]</scope>
    <source>
        <strain evidence="6 7">DSM 18438</strain>
    </source>
</reference>
<dbReference type="CDD" id="cd00090">
    <property type="entry name" value="HTH_ARSR"/>
    <property type="match status" value="1"/>
</dbReference>
<dbReference type="FunFam" id="1.10.10.10:FF:000279">
    <property type="entry name" value="Transcriptional regulator, ArsR family"/>
    <property type="match status" value="1"/>
</dbReference>
<organism evidence="6 7">
    <name type="scientific">Marinospirillum celere</name>
    <dbReference type="NCBI Taxonomy" id="1122252"/>
    <lineage>
        <taxon>Bacteria</taxon>
        <taxon>Pseudomonadati</taxon>
        <taxon>Pseudomonadota</taxon>
        <taxon>Gammaproteobacteria</taxon>
        <taxon>Oceanospirillales</taxon>
        <taxon>Oceanospirillaceae</taxon>
        <taxon>Marinospirillum</taxon>
    </lineage>
</organism>
<dbReference type="SUPFAM" id="SSF46785">
    <property type="entry name" value="Winged helix' DNA-binding domain"/>
    <property type="match status" value="1"/>
</dbReference>
<gene>
    <name evidence="6" type="ORF">SAMN05660443_1572</name>
</gene>
<dbReference type="STRING" id="1122252.SAMN05660443_1572"/>
<dbReference type="InterPro" id="IPR036390">
    <property type="entry name" value="WH_DNA-bd_sf"/>
</dbReference>
<evidence type="ECO:0000256" key="1">
    <source>
        <dbReference type="ARBA" id="ARBA00022849"/>
    </source>
</evidence>
<dbReference type="GO" id="GO:0046685">
    <property type="term" value="P:response to arsenic-containing substance"/>
    <property type="evidence" value="ECO:0007669"/>
    <property type="project" value="UniProtKB-KW"/>
</dbReference>
<dbReference type="Pfam" id="PF01022">
    <property type="entry name" value="HTH_5"/>
    <property type="match status" value="1"/>
</dbReference>
<keyword evidence="1" id="KW-0059">Arsenical resistance</keyword>
<name>A0A1I1GVD3_9GAMM</name>
<evidence type="ECO:0000259" key="5">
    <source>
        <dbReference type="PROSITE" id="PS50987"/>
    </source>
</evidence>
<dbReference type="NCBIfam" id="NF007528">
    <property type="entry name" value="PRK10141.1"/>
    <property type="match status" value="1"/>
</dbReference>
<accession>A0A1I1GVD3</accession>
<sequence>MCLGTGTLPPFNAASGKDYQEAEMLSPAQFFKCLSDDTRCKILLLVMEEEELCVCEFSHALDTSQPKISRHLAQLRATGLLHDRRQGQWVYYSIKPAKSHWTYQLLNEFYQVKKDHITDELTRLHTMGDRPERQKECC</sequence>
<dbReference type="GO" id="GO:0003700">
    <property type="term" value="F:DNA-binding transcription factor activity"/>
    <property type="evidence" value="ECO:0007669"/>
    <property type="project" value="InterPro"/>
</dbReference>
<protein>
    <submittedName>
        <fullName evidence="6">ArsR family transcriptional regulator</fullName>
    </submittedName>
</protein>
<dbReference type="InterPro" id="IPR011991">
    <property type="entry name" value="ArsR-like_HTH"/>
</dbReference>
<evidence type="ECO:0000313" key="7">
    <source>
        <dbReference type="Proteomes" id="UP000199058"/>
    </source>
</evidence>
<dbReference type="PROSITE" id="PS50987">
    <property type="entry name" value="HTH_ARSR_2"/>
    <property type="match status" value="1"/>
</dbReference>
<keyword evidence="3" id="KW-0238">DNA-binding</keyword>
<dbReference type="InterPro" id="IPR051081">
    <property type="entry name" value="HTH_MetalResp_TranReg"/>
</dbReference>
<keyword evidence="7" id="KW-1185">Reference proteome</keyword>
<evidence type="ECO:0000313" key="6">
    <source>
        <dbReference type="EMBL" id="SFC13808.1"/>
    </source>
</evidence>
<dbReference type="PANTHER" id="PTHR33154:SF18">
    <property type="entry name" value="ARSENICAL RESISTANCE OPERON REPRESSOR"/>
    <property type="match status" value="1"/>
</dbReference>
<dbReference type="InterPro" id="IPR036388">
    <property type="entry name" value="WH-like_DNA-bd_sf"/>
</dbReference>
<proteinExistence type="predicted"/>
<feature type="domain" description="HTH arsR-type" evidence="5">
    <location>
        <begin position="19"/>
        <end position="116"/>
    </location>
</feature>
<dbReference type="PRINTS" id="PR00778">
    <property type="entry name" value="HTHARSR"/>
</dbReference>
<evidence type="ECO:0000256" key="4">
    <source>
        <dbReference type="ARBA" id="ARBA00023163"/>
    </source>
</evidence>